<comment type="caution">
    <text evidence="4">The sequence shown here is derived from an EMBL/GenBank/DDBJ whole genome shotgun (WGS) entry which is preliminary data.</text>
</comment>
<feature type="chain" id="PRO_5045691185" evidence="2">
    <location>
        <begin position="20"/>
        <end position="322"/>
    </location>
</feature>
<sequence>MKRLHWLSCFLLVSTTNLTACMSLSDIPGASYFGLEKNNADMLEESGSKVIRFEEFDDIDDAVETAEVKELEKLLANYRNEWEELKPAINRVLLMEEDLGFMIEHLGTLNTMPDYRRTFAVSETSTPSLAPELNSTSTENNNFQTPDSSIDKKFSGNRPIAQAVKPIMSAGSINASKFGQADADRAESATIAEIDKKFSSLPNNAARNERQLFSAAANPDKSMGNEKCEQYDSVSENSFAIHLASYSKQSSVNDGWKNLSQKLEDVRCNKFPIVEKVVVNDKTFYSLRMGPFNDIDEAKQACSTVRQSAGYCGVVKFGGERL</sequence>
<feature type="domain" description="SPOR" evidence="3">
    <location>
        <begin position="233"/>
        <end position="318"/>
    </location>
</feature>
<dbReference type="SUPFAM" id="SSF110997">
    <property type="entry name" value="Sporulation related repeat"/>
    <property type="match status" value="1"/>
</dbReference>
<evidence type="ECO:0000256" key="2">
    <source>
        <dbReference type="SAM" id="SignalP"/>
    </source>
</evidence>
<name>A0ABV7FNA0_9ALTE</name>
<evidence type="ECO:0000313" key="5">
    <source>
        <dbReference type="Proteomes" id="UP001595478"/>
    </source>
</evidence>
<protein>
    <submittedName>
        <fullName evidence="4">SPOR domain-containing protein</fullName>
    </submittedName>
</protein>
<dbReference type="InterPro" id="IPR007730">
    <property type="entry name" value="SPOR-like_dom"/>
</dbReference>
<dbReference type="Pfam" id="PF05036">
    <property type="entry name" value="SPOR"/>
    <property type="match status" value="1"/>
</dbReference>
<proteinExistence type="predicted"/>
<reference evidence="5" key="1">
    <citation type="journal article" date="2019" name="Int. J. Syst. Evol. Microbiol.">
        <title>The Global Catalogue of Microorganisms (GCM) 10K type strain sequencing project: providing services to taxonomists for standard genome sequencing and annotation.</title>
        <authorList>
            <consortium name="The Broad Institute Genomics Platform"/>
            <consortium name="The Broad Institute Genome Sequencing Center for Infectious Disease"/>
            <person name="Wu L."/>
            <person name="Ma J."/>
        </authorList>
    </citation>
    <scope>NUCLEOTIDE SEQUENCE [LARGE SCALE GENOMIC DNA]</scope>
    <source>
        <strain evidence="5">KCTC 52473</strain>
    </source>
</reference>
<evidence type="ECO:0000259" key="3">
    <source>
        <dbReference type="PROSITE" id="PS51724"/>
    </source>
</evidence>
<dbReference type="Proteomes" id="UP001595478">
    <property type="component" value="Unassembled WGS sequence"/>
</dbReference>
<keyword evidence="2" id="KW-0732">Signal</keyword>
<accession>A0ABV7FNA0</accession>
<dbReference type="RefSeq" id="WP_376918506.1">
    <property type="nucleotide sequence ID" value="NZ_JBHRSW010000004.1"/>
</dbReference>
<keyword evidence="5" id="KW-1185">Reference proteome</keyword>
<evidence type="ECO:0000313" key="4">
    <source>
        <dbReference type="EMBL" id="MFC3120370.1"/>
    </source>
</evidence>
<dbReference type="EMBL" id="JBHRSW010000004">
    <property type="protein sequence ID" value="MFC3120370.1"/>
    <property type="molecule type" value="Genomic_DNA"/>
</dbReference>
<evidence type="ECO:0000256" key="1">
    <source>
        <dbReference type="SAM" id="MobiDB-lite"/>
    </source>
</evidence>
<feature type="compositionally biased region" description="Polar residues" evidence="1">
    <location>
        <begin position="126"/>
        <end position="148"/>
    </location>
</feature>
<organism evidence="4 5">
    <name type="scientific">Agaribacter flavus</name>
    <dbReference type="NCBI Taxonomy" id="1902781"/>
    <lineage>
        <taxon>Bacteria</taxon>
        <taxon>Pseudomonadati</taxon>
        <taxon>Pseudomonadota</taxon>
        <taxon>Gammaproteobacteria</taxon>
        <taxon>Alteromonadales</taxon>
        <taxon>Alteromonadaceae</taxon>
        <taxon>Agaribacter</taxon>
    </lineage>
</organism>
<dbReference type="Gene3D" id="3.30.70.1070">
    <property type="entry name" value="Sporulation related repeat"/>
    <property type="match status" value="1"/>
</dbReference>
<dbReference type="InterPro" id="IPR036680">
    <property type="entry name" value="SPOR-like_sf"/>
</dbReference>
<dbReference type="PROSITE" id="PS51724">
    <property type="entry name" value="SPOR"/>
    <property type="match status" value="1"/>
</dbReference>
<feature type="signal peptide" evidence="2">
    <location>
        <begin position="1"/>
        <end position="19"/>
    </location>
</feature>
<feature type="region of interest" description="Disordered" evidence="1">
    <location>
        <begin position="126"/>
        <end position="154"/>
    </location>
</feature>
<gene>
    <name evidence="4" type="ORF">ACFOHL_01925</name>
</gene>